<dbReference type="EMBL" id="JADEXF010000674">
    <property type="protein sequence ID" value="MBE9106899.1"/>
    <property type="molecule type" value="Genomic_DNA"/>
</dbReference>
<dbReference type="RefSeq" id="WP_194046331.1">
    <property type="nucleotide sequence ID" value="NZ_JADEXF010000674.1"/>
</dbReference>
<evidence type="ECO:0000256" key="1">
    <source>
        <dbReference type="ARBA" id="ARBA00001954"/>
    </source>
</evidence>
<evidence type="ECO:0000313" key="6">
    <source>
        <dbReference type="Proteomes" id="UP000647836"/>
    </source>
</evidence>
<protein>
    <submittedName>
        <fullName evidence="5">TauD/TfdA family dioxygenase</fullName>
    </submittedName>
</protein>
<dbReference type="InterPro" id="IPR003819">
    <property type="entry name" value="TauD/TfdA-like"/>
</dbReference>
<feature type="non-terminal residue" evidence="5">
    <location>
        <position position="230"/>
    </location>
</feature>
<feature type="domain" description="TauD/TfdA-like" evidence="4">
    <location>
        <begin position="10"/>
        <end position="158"/>
    </location>
</feature>
<dbReference type="PANTHER" id="PTHR10696">
    <property type="entry name" value="GAMMA-BUTYROBETAINE HYDROXYLASE-RELATED"/>
    <property type="match status" value="1"/>
</dbReference>
<gene>
    <name evidence="5" type="ORF">IQ229_18795</name>
</gene>
<dbReference type="SUPFAM" id="SSF51197">
    <property type="entry name" value="Clavaminate synthase-like"/>
    <property type="match status" value="1"/>
</dbReference>
<keyword evidence="3" id="KW-0045">Antibiotic biosynthesis</keyword>
<evidence type="ECO:0000259" key="4">
    <source>
        <dbReference type="Pfam" id="PF02668"/>
    </source>
</evidence>
<dbReference type="GO" id="GO:0051213">
    <property type="term" value="F:dioxygenase activity"/>
    <property type="evidence" value="ECO:0007669"/>
    <property type="project" value="UniProtKB-KW"/>
</dbReference>
<dbReference type="PANTHER" id="PTHR10696:SF56">
    <property type="entry name" value="TAUD_TFDA-LIKE DOMAIN-CONTAINING PROTEIN"/>
    <property type="match status" value="1"/>
</dbReference>
<dbReference type="InterPro" id="IPR042098">
    <property type="entry name" value="TauD-like_sf"/>
</dbReference>
<sequence length="230" mass="26640">MSKKIHSISNSIVQEINNLDNVSILKLDKEEIISLFKFHGILLFRGFDVDVDIFKEFTNLLSIDFINYAGGAFSRRVINGDETLLSVNDFKSEIKLHGEMYYQQNIPLMLWFFCANPPLEDGETTVCDGRQFFNEISSSTKELFSKNKLKFNVRISQEDWQKKYQTDDLNQLEEMSQKNNTHFTVNEDESILLEDISSAIIPSRCGKYQVFINSLLPTKRLNPKILSFEV</sequence>
<comment type="cofactor">
    <cofactor evidence="1">
        <name>Fe(2+)</name>
        <dbReference type="ChEBI" id="CHEBI:29033"/>
    </cofactor>
</comment>
<reference evidence="5 6" key="1">
    <citation type="submission" date="2020-10" db="EMBL/GenBank/DDBJ databases">
        <authorList>
            <person name="Castelo-Branco R."/>
            <person name="Eusebio N."/>
            <person name="Adriana R."/>
            <person name="Vieira A."/>
            <person name="Brugerolle De Fraissinette N."/>
            <person name="Rezende De Castro R."/>
            <person name="Schneider M.P."/>
            <person name="Vasconcelos V."/>
            <person name="Leao P.N."/>
        </authorList>
    </citation>
    <scope>NUCLEOTIDE SEQUENCE [LARGE SCALE GENOMIC DNA]</scope>
    <source>
        <strain evidence="5 6">LEGE 07299</strain>
    </source>
</reference>
<accession>A0ABR9U2L8</accession>
<keyword evidence="5" id="KW-0223">Dioxygenase</keyword>
<dbReference type="Gene3D" id="3.60.130.10">
    <property type="entry name" value="Clavaminate synthase-like"/>
    <property type="match status" value="1"/>
</dbReference>
<dbReference type="Pfam" id="PF02668">
    <property type="entry name" value="TauD"/>
    <property type="match status" value="1"/>
</dbReference>
<keyword evidence="2" id="KW-0560">Oxidoreductase</keyword>
<organism evidence="5 6">
    <name type="scientific">Nostoc cf. edaphicum LEGE 07299</name>
    <dbReference type="NCBI Taxonomy" id="2777974"/>
    <lineage>
        <taxon>Bacteria</taxon>
        <taxon>Bacillati</taxon>
        <taxon>Cyanobacteriota</taxon>
        <taxon>Cyanophyceae</taxon>
        <taxon>Nostocales</taxon>
        <taxon>Nostocaceae</taxon>
        <taxon>Nostoc</taxon>
    </lineage>
</organism>
<dbReference type="InterPro" id="IPR050411">
    <property type="entry name" value="AlphaKG_dependent_hydroxylases"/>
</dbReference>
<dbReference type="Proteomes" id="UP000647836">
    <property type="component" value="Unassembled WGS sequence"/>
</dbReference>
<evidence type="ECO:0000256" key="3">
    <source>
        <dbReference type="ARBA" id="ARBA00023194"/>
    </source>
</evidence>
<evidence type="ECO:0000256" key="2">
    <source>
        <dbReference type="ARBA" id="ARBA00023002"/>
    </source>
</evidence>
<evidence type="ECO:0000313" key="5">
    <source>
        <dbReference type="EMBL" id="MBE9106899.1"/>
    </source>
</evidence>
<comment type="caution">
    <text evidence="5">The sequence shown here is derived from an EMBL/GenBank/DDBJ whole genome shotgun (WGS) entry which is preliminary data.</text>
</comment>
<keyword evidence="6" id="KW-1185">Reference proteome</keyword>
<name>A0ABR9U2L8_9NOSO</name>
<proteinExistence type="predicted"/>